<reference evidence="1" key="1">
    <citation type="journal article" date="2020" name="mSystems">
        <title>Genome- and Community-Level Interaction Insights into Carbon Utilization and Element Cycling Functions of Hydrothermarchaeota in Hydrothermal Sediment.</title>
        <authorList>
            <person name="Zhou Z."/>
            <person name="Liu Y."/>
            <person name="Xu W."/>
            <person name="Pan J."/>
            <person name="Luo Z.H."/>
            <person name="Li M."/>
        </authorList>
    </citation>
    <scope>NUCLEOTIDE SEQUENCE [LARGE SCALE GENOMIC DNA]</scope>
    <source>
        <strain evidence="1">SpSt-774</strain>
    </source>
</reference>
<name>A0A7C4TGA2_UNCW3</name>
<dbReference type="Gene3D" id="1.20.120.580">
    <property type="entry name" value="bsu32300-like"/>
    <property type="match status" value="1"/>
</dbReference>
<evidence type="ECO:0000313" key="1">
    <source>
        <dbReference type="EMBL" id="HGV97123.1"/>
    </source>
</evidence>
<organism evidence="1">
    <name type="scientific">candidate division WOR-3 bacterium</name>
    <dbReference type="NCBI Taxonomy" id="2052148"/>
    <lineage>
        <taxon>Bacteria</taxon>
        <taxon>Bacteria division WOR-3</taxon>
    </lineage>
</organism>
<dbReference type="AlphaFoldDB" id="A0A7C4TGA2"/>
<evidence type="ECO:0008006" key="2">
    <source>
        <dbReference type="Google" id="ProtNLM"/>
    </source>
</evidence>
<protein>
    <recommendedName>
        <fullName evidence="2">DUF86 domain-containing protein</fullName>
    </recommendedName>
</protein>
<proteinExistence type="predicted"/>
<sequence>MDAEDFKKLHEIIERNIGEIKNIAAKKDQYHKQDQIRVFEKTKYLFYGVTKSLIEIGNNIILENDFRQPLNNADVFVSLAEHEIIMPSIVPGVKKAVLAMPQVYGFDYDNFFTLVQESLGDLHKCLALFAVYFNLKGGGT</sequence>
<comment type="caution">
    <text evidence="1">The sequence shown here is derived from an EMBL/GenBank/DDBJ whole genome shotgun (WGS) entry which is preliminary data.</text>
</comment>
<dbReference type="EMBL" id="DTGZ01000043">
    <property type="protein sequence ID" value="HGV97123.1"/>
    <property type="molecule type" value="Genomic_DNA"/>
</dbReference>
<gene>
    <name evidence="1" type="ORF">ENV60_02370</name>
</gene>
<accession>A0A7C4TGA2</accession>
<dbReference type="InterPro" id="IPR037038">
    <property type="entry name" value="HepT-like_sf"/>
</dbReference>